<evidence type="ECO:0000313" key="3">
    <source>
        <dbReference type="Proteomes" id="UP001190700"/>
    </source>
</evidence>
<dbReference type="PANTHER" id="PTHR31808:SF4">
    <property type="entry name" value="LIGASE, PUTATIVE (DUF760)-RELATED"/>
    <property type="match status" value="1"/>
</dbReference>
<feature type="coiled-coil region" evidence="1">
    <location>
        <begin position="59"/>
        <end position="96"/>
    </location>
</feature>
<dbReference type="InterPro" id="IPR008479">
    <property type="entry name" value="DUF760"/>
</dbReference>
<accession>A0AAE0GJM2</accession>
<comment type="caution">
    <text evidence="2">The sequence shown here is derived from an EMBL/GenBank/DDBJ whole genome shotgun (WGS) entry which is preliminary data.</text>
</comment>
<dbReference type="Proteomes" id="UP001190700">
    <property type="component" value="Unassembled WGS sequence"/>
</dbReference>
<dbReference type="InterPro" id="IPR038925">
    <property type="entry name" value="At3g17800-like"/>
</dbReference>
<dbReference type="EMBL" id="LGRX02005004">
    <property type="protein sequence ID" value="KAK3279337.1"/>
    <property type="molecule type" value="Genomic_DNA"/>
</dbReference>
<gene>
    <name evidence="2" type="ORF">CYMTET_12772</name>
</gene>
<proteinExistence type="predicted"/>
<dbReference type="AlphaFoldDB" id="A0AAE0GJM2"/>
<sequence length="383" mass="43162">MNMLLQGVPSLRLKSPDRFACSGLTAPDDQSRQLGPLQPQSEVGIRLQQLLLEGDEIFQAAVETELTRLSQELDAEEQQQSEISHITNEYQVLNRRMVEIKSAERQRTLEDIMYTSILSQVTEFGVPLIPSVTGEGLSQLYSTKFTDIQALLDVPFPEAKTVVVEHVRKVSTGLPKVSGDSPILLPKLGVAQVYASSIIFGYCLRRVTERYALEKRVRSKEDENPPAGRFFREKLKSIQTERAKKKGVFVQVPLSSMITAPRIEESLLPLEDYANECLQQLGQNDAKNLSKFSSTKAELVAERHTSALFGDFKELSRCMRETIADSYSPDEVRQRIEEAMRAGEVESLSLPIQAVRRLVLEAVAVGTCLWDVERRVDMHLRIR</sequence>
<evidence type="ECO:0000313" key="2">
    <source>
        <dbReference type="EMBL" id="KAK3279337.1"/>
    </source>
</evidence>
<protein>
    <submittedName>
        <fullName evidence="2">Uncharacterized protein</fullName>
    </submittedName>
</protein>
<keyword evidence="1" id="KW-0175">Coiled coil</keyword>
<dbReference type="PANTHER" id="PTHR31808">
    <property type="entry name" value="EXPRESSED PROTEIN"/>
    <property type="match status" value="1"/>
</dbReference>
<name>A0AAE0GJM2_9CHLO</name>
<evidence type="ECO:0000256" key="1">
    <source>
        <dbReference type="SAM" id="Coils"/>
    </source>
</evidence>
<reference evidence="2 3" key="1">
    <citation type="journal article" date="2015" name="Genome Biol. Evol.">
        <title>Comparative Genomics of a Bacterivorous Green Alga Reveals Evolutionary Causalities and Consequences of Phago-Mixotrophic Mode of Nutrition.</title>
        <authorList>
            <person name="Burns J.A."/>
            <person name="Paasch A."/>
            <person name="Narechania A."/>
            <person name="Kim E."/>
        </authorList>
    </citation>
    <scope>NUCLEOTIDE SEQUENCE [LARGE SCALE GENOMIC DNA]</scope>
    <source>
        <strain evidence="2 3">PLY_AMNH</strain>
    </source>
</reference>
<dbReference type="Pfam" id="PF05542">
    <property type="entry name" value="DUF760"/>
    <property type="match status" value="1"/>
</dbReference>
<keyword evidence="3" id="KW-1185">Reference proteome</keyword>
<organism evidence="2 3">
    <name type="scientific">Cymbomonas tetramitiformis</name>
    <dbReference type="NCBI Taxonomy" id="36881"/>
    <lineage>
        <taxon>Eukaryota</taxon>
        <taxon>Viridiplantae</taxon>
        <taxon>Chlorophyta</taxon>
        <taxon>Pyramimonadophyceae</taxon>
        <taxon>Pyramimonadales</taxon>
        <taxon>Pyramimonadaceae</taxon>
        <taxon>Cymbomonas</taxon>
    </lineage>
</organism>